<dbReference type="PROSITE" id="PS50158">
    <property type="entry name" value="ZF_CCHC"/>
    <property type="match status" value="1"/>
</dbReference>
<dbReference type="GO" id="GO:0003676">
    <property type="term" value="F:nucleic acid binding"/>
    <property type="evidence" value="ECO:0007669"/>
    <property type="project" value="InterPro"/>
</dbReference>
<protein>
    <submittedName>
        <fullName evidence="3">Transposon TX1 uncharacterized 82 kDa protein ORF 1</fullName>
    </submittedName>
</protein>
<comment type="caution">
    <text evidence="3">The sequence shown here is derived from an EMBL/GenBank/DDBJ whole genome shotgun (WGS) entry which is preliminary data.</text>
</comment>
<dbReference type="AlphaFoldDB" id="A0A5C6MYV9"/>
<evidence type="ECO:0000313" key="4">
    <source>
        <dbReference type="Proteomes" id="UP000324091"/>
    </source>
</evidence>
<proteinExistence type="predicted"/>
<evidence type="ECO:0000313" key="3">
    <source>
        <dbReference type="EMBL" id="TWW59271.1"/>
    </source>
</evidence>
<keyword evidence="1" id="KW-0863">Zinc-finger</keyword>
<accession>A0A5C6MYV9</accession>
<feature type="domain" description="CCHC-type" evidence="2">
    <location>
        <begin position="165"/>
        <end position="181"/>
    </location>
</feature>
<dbReference type="EMBL" id="RHFK02000019">
    <property type="protein sequence ID" value="TWW59271.1"/>
    <property type="molecule type" value="Genomic_DNA"/>
</dbReference>
<keyword evidence="1" id="KW-0862">Zinc</keyword>
<dbReference type="InterPro" id="IPR036875">
    <property type="entry name" value="Znf_CCHC_sf"/>
</dbReference>
<gene>
    <name evidence="3" type="ORF">D4764_06G0008010</name>
</gene>
<evidence type="ECO:0000256" key="1">
    <source>
        <dbReference type="PROSITE-ProRule" id="PRU00047"/>
    </source>
</evidence>
<name>A0A5C6MYV9_9TELE</name>
<dbReference type="Proteomes" id="UP000324091">
    <property type="component" value="Chromosome 6"/>
</dbReference>
<dbReference type="InterPro" id="IPR001878">
    <property type="entry name" value="Znf_CCHC"/>
</dbReference>
<dbReference type="Gene3D" id="4.10.60.10">
    <property type="entry name" value="Zinc finger, CCHC-type"/>
    <property type="match status" value="1"/>
</dbReference>
<organism evidence="3 4">
    <name type="scientific">Takifugu flavidus</name>
    <name type="common">sansaifugu</name>
    <dbReference type="NCBI Taxonomy" id="433684"/>
    <lineage>
        <taxon>Eukaryota</taxon>
        <taxon>Metazoa</taxon>
        <taxon>Chordata</taxon>
        <taxon>Craniata</taxon>
        <taxon>Vertebrata</taxon>
        <taxon>Euteleostomi</taxon>
        <taxon>Actinopterygii</taxon>
        <taxon>Neopterygii</taxon>
        <taxon>Teleostei</taxon>
        <taxon>Neoteleostei</taxon>
        <taxon>Acanthomorphata</taxon>
        <taxon>Eupercaria</taxon>
        <taxon>Tetraodontiformes</taxon>
        <taxon>Tetradontoidea</taxon>
        <taxon>Tetraodontidae</taxon>
        <taxon>Takifugu</taxon>
    </lineage>
</organism>
<keyword evidence="4" id="KW-1185">Reference proteome</keyword>
<sequence>MLALSERGECVWLRDHCHYAVVVALLGVSGLEKLTRSHAVKLSPPVVVSVEECSLVVGEIDEQHVVVFVDSTNKADQLVKAGVVINGALMPNELLLWELSRHERVVSPIRLIPRGCKSLLLRHFVSFRRQVSMVLSHNKEELNLALCFRVDEFDYIVYGTTDSLKCFGCGEEGHVIWSCPNNVEDRRPASPRKTHGGTMASTNVEVKGDHLDLRSERLTRELVEQTATRVAETVRDIEDVLMEENSLNVSIKRKTVDAYSLQDKQDTIRPGLAKDQELYRLKKLLLKVRCRLENAD</sequence>
<keyword evidence="1" id="KW-0479">Metal-binding</keyword>
<evidence type="ECO:0000259" key="2">
    <source>
        <dbReference type="PROSITE" id="PS50158"/>
    </source>
</evidence>
<reference evidence="3 4" key="1">
    <citation type="submission" date="2019-04" db="EMBL/GenBank/DDBJ databases">
        <title>Chromosome genome assembly for Takifugu flavidus.</title>
        <authorList>
            <person name="Xiao S."/>
        </authorList>
    </citation>
    <scope>NUCLEOTIDE SEQUENCE [LARGE SCALE GENOMIC DNA]</scope>
    <source>
        <strain evidence="3">HTHZ2018</strain>
        <tissue evidence="3">Muscle</tissue>
    </source>
</reference>
<dbReference type="GO" id="GO:0008270">
    <property type="term" value="F:zinc ion binding"/>
    <property type="evidence" value="ECO:0007669"/>
    <property type="project" value="UniProtKB-KW"/>
</dbReference>
<dbReference type="SUPFAM" id="SSF57756">
    <property type="entry name" value="Retrovirus zinc finger-like domains"/>
    <property type="match status" value="1"/>
</dbReference>
<dbReference type="SMART" id="SM00343">
    <property type="entry name" value="ZnF_C2HC"/>
    <property type="match status" value="1"/>
</dbReference>